<dbReference type="PANTHER" id="PTHR35971:SF5">
    <property type="entry name" value="OBSCURIN LIKE CYTOSKELETAL ADAPTOR 1"/>
    <property type="match status" value="1"/>
</dbReference>
<dbReference type="CDD" id="cd00096">
    <property type="entry name" value="Ig"/>
    <property type="match status" value="2"/>
</dbReference>
<dbReference type="FunFam" id="2.60.40.10:FF:000502">
    <property type="entry name" value="obscurin-like protein 1 isoform X2"/>
    <property type="match status" value="1"/>
</dbReference>
<feature type="domain" description="Ig-like" evidence="7">
    <location>
        <begin position="1405"/>
        <end position="1465"/>
    </location>
</feature>
<proteinExistence type="predicted"/>
<keyword evidence="5" id="KW-1015">Disulfide bond</keyword>
<dbReference type="InterPro" id="IPR003599">
    <property type="entry name" value="Ig_sub"/>
</dbReference>
<dbReference type="FunFam" id="2.60.40.10:FF:001084">
    <property type="entry name" value="obscurin-like isoform X3"/>
    <property type="match status" value="2"/>
</dbReference>
<dbReference type="InterPro" id="IPR003598">
    <property type="entry name" value="Ig_sub2"/>
</dbReference>
<protein>
    <submittedName>
        <fullName evidence="9">Obscurin like cytoskeletal adaptor 1b</fullName>
    </submittedName>
</protein>
<dbReference type="PROSITE" id="PS50853">
    <property type="entry name" value="FN3"/>
    <property type="match status" value="1"/>
</dbReference>
<dbReference type="Proteomes" id="UP000261420">
    <property type="component" value="Unplaced"/>
</dbReference>
<feature type="domain" description="Ig-like" evidence="7">
    <location>
        <begin position="774"/>
        <end position="842"/>
    </location>
</feature>
<keyword evidence="2" id="KW-0963">Cytoplasm</keyword>
<reference evidence="9" key="2">
    <citation type="submission" date="2025-09" db="UniProtKB">
        <authorList>
            <consortium name="Ensembl"/>
        </authorList>
    </citation>
    <scope>IDENTIFICATION</scope>
</reference>
<dbReference type="InterPro" id="IPR013783">
    <property type="entry name" value="Ig-like_fold"/>
</dbReference>
<evidence type="ECO:0000256" key="6">
    <source>
        <dbReference type="ARBA" id="ARBA00023319"/>
    </source>
</evidence>
<feature type="domain" description="Ig-like" evidence="7">
    <location>
        <begin position="218"/>
        <end position="291"/>
    </location>
</feature>
<accession>A0A3B4U1P7</accession>
<dbReference type="GeneTree" id="ENSGT00940000156702"/>
<feature type="domain" description="Ig-like" evidence="7">
    <location>
        <begin position="1011"/>
        <end position="1098"/>
    </location>
</feature>
<dbReference type="FunFam" id="2.60.40.10:FF:000393">
    <property type="entry name" value="Putative obscurin-like protein 1"/>
    <property type="match status" value="1"/>
</dbReference>
<dbReference type="Pfam" id="PF13927">
    <property type="entry name" value="Ig_3"/>
    <property type="match status" value="1"/>
</dbReference>
<evidence type="ECO:0000259" key="8">
    <source>
        <dbReference type="PROSITE" id="PS50853"/>
    </source>
</evidence>
<dbReference type="InterPro" id="IPR003961">
    <property type="entry name" value="FN3_dom"/>
</dbReference>
<dbReference type="FunFam" id="2.60.40.10:FF:002120">
    <property type="entry name" value="obscurin-like isoform X3"/>
    <property type="match status" value="1"/>
</dbReference>
<feature type="domain" description="Ig-like" evidence="7">
    <location>
        <begin position="117"/>
        <end position="214"/>
    </location>
</feature>
<evidence type="ECO:0000256" key="3">
    <source>
        <dbReference type="ARBA" id="ARBA00022553"/>
    </source>
</evidence>
<dbReference type="FunFam" id="2.60.40.10:FF:001752">
    <property type="entry name" value="obscurin-like isoform X3"/>
    <property type="match status" value="1"/>
</dbReference>
<dbReference type="FunFam" id="2.60.40.10:FF:000211">
    <property type="entry name" value="Obscurin-like protein 1"/>
    <property type="match status" value="8"/>
</dbReference>
<dbReference type="InterPro" id="IPR013098">
    <property type="entry name" value="Ig_I-set"/>
</dbReference>
<dbReference type="PROSITE" id="PS50835">
    <property type="entry name" value="IG_LIKE"/>
    <property type="match status" value="15"/>
</dbReference>
<dbReference type="FunFam" id="2.60.40.10:FF:000464">
    <property type="entry name" value="Putative obscurin-like protein 1"/>
    <property type="match status" value="1"/>
</dbReference>
<feature type="domain" description="Ig-like" evidence="7">
    <location>
        <begin position="1291"/>
        <end position="1381"/>
    </location>
</feature>
<keyword evidence="3" id="KW-0597">Phosphoprotein</keyword>
<feature type="domain" description="Ig-like" evidence="7">
    <location>
        <begin position="933"/>
        <end position="1000"/>
    </location>
</feature>
<evidence type="ECO:0000313" key="10">
    <source>
        <dbReference type="Proteomes" id="UP000261420"/>
    </source>
</evidence>
<dbReference type="SUPFAM" id="SSF48726">
    <property type="entry name" value="Immunoglobulin"/>
    <property type="match status" value="18"/>
</dbReference>
<keyword evidence="10" id="KW-1185">Reference proteome</keyword>
<name>A0A3B4U1P7_SERDU</name>
<feature type="domain" description="Ig-like" evidence="7">
    <location>
        <begin position="1479"/>
        <end position="1549"/>
    </location>
</feature>
<feature type="domain" description="Ig-like" evidence="7">
    <location>
        <begin position="1205"/>
        <end position="1265"/>
    </location>
</feature>
<keyword evidence="4" id="KW-0677">Repeat</keyword>
<feature type="domain" description="Ig-like" evidence="7">
    <location>
        <begin position="13"/>
        <end position="101"/>
    </location>
</feature>
<reference evidence="9" key="1">
    <citation type="submission" date="2025-08" db="UniProtKB">
        <authorList>
            <consortium name="Ensembl"/>
        </authorList>
    </citation>
    <scope>IDENTIFICATION</scope>
</reference>
<dbReference type="OMA" id="KAEVRWY"/>
<feature type="domain" description="Ig-like" evidence="7">
    <location>
        <begin position="300"/>
        <end position="386"/>
    </location>
</feature>
<evidence type="ECO:0000256" key="2">
    <source>
        <dbReference type="ARBA" id="ARBA00022490"/>
    </source>
</evidence>
<organism evidence="9 10">
    <name type="scientific">Seriola dumerili</name>
    <name type="common">Greater amberjack</name>
    <name type="synonym">Caranx dumerili</name>
    <dbReference type="NCBI Taxonomy" id="41447"/>
    <lineage>
        <taxon>Eukaryota</taxon>
        <taxon>Metazoa</taxon>
        <taxon>Chordata</taxon>
        <taxon>Craniata</taxon>
        <taxon>Vertebrata</taxon>
        <taxon>Euteleostomi</taxon>
        <taxon>Actinopterygii</taxon>
        <taxon>Neopterygii</taxon>
        <taxon>Teleostei</taxon>
        <taxon>Neoteleostei</taxon>
        <taxon>Acanthomorphata</taxon>
        <taxon>Carangaria</taxon>
        <taxon>Carangiformes</taxon>
        <taxon>Carangidae</taxon>
        <taxon>Seriola</taxon>
    </lineage>
</organism>
<evidence type="ECO:0000313" key="9">
    <source>
        <dbReference type="Ensembl" id="ENSSDUP00000012113.1"/>
    </source>
</evidence>
<dbReference type="InterPro" id="IPR036116">
    <property type="entry name" value="FN3_sf"/>
</dbReference>
<comment type="subcellular location">
    <subcellularLocation>
        <location evidence="1">Cytoplasm</location>
    </subcellularLocation>
</comment>
<evidence type="ECO:0000259" key="7">
    <source>
        <dbReference type="PROSITE" id="PS50835"/>
    </source>
</evidence>
<keyword evidence="6" id="KW-0393">Immunoglobulin domain</keyword>
<dbReference type="InterPro" id="IPR007110">
    <property type="entry name" value="Ig-like_dom"/>
</dbReference>
<dbReference type="PANTHER" id="PTHR35971">
    <property type="entry name" value="SI:DKEY-31G6.6"/>
    <property type="match status" value="1"/>
</dbReference>
<dbReference type="Gene3D" id="2.60.40.10">
    <property type="entry name" value="Immunoglobulins"/>
    <property type="match status" value="19"/>
</dbReference>
<dbReference type="SMART" id="SM00408">
    <property type="entry name" value="IGc2"/>
    <property type="match status" value="13"/>
</dbReference>
<dbReference type="GO" id="GO:0005737">
    <property type="term" value="C:cytoplasm"/>
    <property type="evidence" value="ECO:0007669"/>
    <property type="project" value="UniProtKB-SubCell"/>
</dbReference>
<dbReference type="InterPro" id="IPR052385">
    <property type="entry name" value="Obscurin/Obscurin-like_Reg"/>
</dbReference>
<dbReference type="Pfam" id="PF07679">
    <property type="entry name" value="I-set"/>
    <property type="match status" value="16"/>
</dbReference>
<feature type="domain" description="Ig-like" evidence="7">
    <location>
        <begin position="1562"/>
        <end position="1730"/>
    </location>
</feature>
<dbReference type="SMART" id="SM00409">
    <property type="entry name" value="IG"/>
    <property type="match status" value="18"/>
</dbReference>
<feature type="domain" description="Ig-like" evidence="7">
    <location>
        <begin position="1106"/>
        <end position="1188"/>
    </location>
</feature>
<feature type="domain" description="Ig-like" evidence="7">
    <location>
        <begin position="672"/>
        <end position="754"/>
    </location>
</feature>
<sequence length="1753" mass="195824">PPASKMDVFGGAPRFLAYPRPVVVKSGTDAVLKCQIGGDPRPAVIWERNNEKIDPQGRYRVFEDGNVYNLIISAVTTEDSGQYICKAKNSIGETYAAATLKVEGEAQEMELREENKPRFLIKPLSTRAGRGEDAVFSCKLWGNPRPEVVWEKDGRKLNEIFESTHFSVSYQDGGWFQLKIFKTRAPDGGVYTCKARNEFGEALAGAEDGNRNVKMFAVTEGKHAKFRCFVTGKPKPEIIWRKDGRLILSGRRYLLYEDREGYFTLKVLYCKQKDNGVYVCAASNTAGQTLSAVHLSVKEPPVRFKQPLIDLEVWERDLAVLECEVPEDSVPITWYLEDRRLQPGAKYGMEEWGTKRRLTIRDIGVDDDGIYLCEMPDGGRSIAEVAVKGTILRKLPRKVDVLEGENAAFCVEVEKEEMDIHWYKDGIELRETHQTILKSFGRTHILVFVNTMPQDSGLVTFLVGRSKTSSQLRVKAARHCPPSCPVGVQINTERANAALLSWVPAQDSRKNPPSGYVLERQEVGTGSQEWLQCLTTDSATSVEILGDSVPCEADYRFRICSVNKYGKSNNVEFPRAVHLVPVARIQAPLQDALVPEGQDAIFSIELSASVIGTWFLNGTQLQEDERFSMRRSRTHQSLRIRGVRDTDNGAEITFIAYGIRDSAALYIQGMSPVHWYKNGVELQTMEGCPIVLQCELSDPSAQVHWYKDGSKLHPQNGVEILTDGLARKLIVHSAEYFHSGLYCCKTKGDTITFSVDIKGDLLYLKQCEILTSLLECEVADSTVPVCWYKDGVRLFPQSGWDIQSNGTLRRLIIPSAELLHSGLYSCETSDDTIHFTVDIKVAAPHTNVYVSIEVGEPIVLRCEISDPNVQVTWYKDGIKLHEAAGQDMVAEGSIRTLVFQSAMVSHAGIYSCKTTDDFSAISEADQKKTVMAGCPIALQCELSDATGQVSWYKDGTKLLPQSGVDIQSEGNLRSLVVPSAEEAHTGIYRCESKDDDIQFAVEVKERIIWHPYFPLSERNKTIAIGCPIILQCEVSDPVAQVSWFKDGVELFCKTGLDMKRDGSFRKLMIHSAKVSDAGLYSCSLAEDVVTFHVDVEATPVRFSALPEVARNKFVEAGCPIKLQCEVSEPTAQVYWHKDGEQLLPKSEYEIQTKENLRALVIQSAEVTHSGVYSCEAADDHIEFKVDVAGDLSILSFVRLTNSVVEKEQLVLSCEVSRTDGVVQWYKDGTEMQASNNITMQAEDTKRNLTIHSAQLSNTGTYTCRAGDNVLIFKVTIRADDSIFFHLSITEPPVRFLRPRKTASRVEKVAGETVVLDCEVSRSNAEVTWKKNGEEVEDSRNITVLEDGVMRQLTIHCLTVEDAGQYVCDAKDDVMDFHVNVQGRLLYFKVLLQNQITYENESVTLCAIVSRERANVRWLKDGQLLNEDNIHISSEGNTHKLTINPLQLSDSGEYVCDVNTDEMYFSLLVKGKNLNTVSLKGSSLTLRCEISKPKGDVQWLKDGQEISPSRRHTIRAQGRERNFTIHQIAEEDAGEYACESTDDRTSATVTVETSNLIQLDILPLLRNITVREGEDAVFKCVVSPVDTQLAWHLNGKQVALNERTVISSNGLCHMLCIHNCTVSDSGRVTADAEGLVSEAELQVQEQQVMFTKKMAPVSAEEYSEVILEVEVSLDSGEVQWMRQGVLIHPEAKYTLKNKGRKHSLTIHKLAVSDRGTYSCETLHDRTQAQLTVERDSLTAQADTETRVSVLTKDQ</sequence>
<feature type="domain" description="Fibronectin type-III" evidence="8">
    <location>
        <begin position="481"/>
        <end position="582"/>
    </location>
</feature>
<feature type="domain" description="Ig-like" evidence="7">
    <location>
        <begin position="844"/>
        <end position="931"/>
    </location>
</feature>
<dbReference type="InterPro" id="IPR036179">
    <property type="entry name" value="Ig-like_dom_sf"/>
</dbReference>
<dbReference type="CDD" id="cd00063">
    <property type="entry name" value="FN3"/>
    <property type="match status" value="1"/>
</dbReference>
<dbReference type="SUPFAM" id="SSF49265">
    <property type="entry name" value="Fibronectin type III"/>
    <property type="match status" value="1"/>
</dbReference>
<evidence type="ECO:0000256" key="1">
    <source>
        <dbReference type="ARBA" id="ARBA00004496"/>
    </source>
</evidence>
<evidence type="ECO:0000256" key="4">
    <source>
        <dbReference type="ARBA" id="ARBA00022737"/>
    </source>
</evidence>
<dbReference type="Ensembl" id="ENSSDUT00000012333.1">
    <property type="protein sequence ID" value="ENSSDUP00000012113.1"/>
    <property type="gene ID" value="ENSSDUG00000008745.1"/>
</dbReference>
<evidence type="ECO:0000256" key="5">
    <source>
        <dbReference type="ARBA" id="ARBA00023157"/>
    </source>
</evidence>